<accession>A0ABY9KYG6</accession>
<dbReference type="RefSeq" id="WP_348029689.1">
    <property type="nucleotide sequence ID" value="NZ_CP129113.1"/>
</dbReference>
<comment type="catalytic activity">
    <reaction evidence="4">
        <text>D-serine = pyruvate + NH4(+)</text>
        <dbReference type="Rhea" id="RHEA:13977"/>
        <dbReference type="ChEBI" id="CHEBI:15361"/>
        <dbReference type="ChEBI" id="CHEBI:28938"/>
        <dbReference type="ChEBI" id="CHEBI:35247"/>
        <dbReference type="EC" id="4.3.1.18"/>
    </reaction>
</comment>
<feature type="domain" description="Tryptophan synthase beta chain-like PALP" evidence="5">
    <location>
        <begin position="74"/>
        <end position="389"/>
    </location>
</feature>
<reference evidence="6" key="1">
    <citation type="submission" date="2023-06" db="EMBL/GenBank/DDBJ databases">
        <title>A Treasure from Seagulls: Isolation and Description of Aciduricobacillus qingdaonensis gen. nov., sp. nov., a Rare Obligately Uric Acid-utilizing Member in the Family Bacillaceae.</title>
        <authorList>
            <person name="Liu W."/>
            <person name="Wang B."/>
        </authorList>
    </citation>
    <scope>NUCLEOTIDE SEQUENCE</scope>
    <source>
        <strain evidence="6">44XB</strain>
    </source>
</reference>
<evidence type="ECO:0000313" key="7">
    <source>
        <dbReference type="Proteomes" id="UP001180087"/>
    </source>
</evidence>
<keyword evidence="3 4" id="KW-0456">Lyase</keyword>
<dbReference type="GO" id="GO:0008721">
    <property type="term" value="F:D-serine ammonia-lyase activity"/>
    <property type="evidence" value="ECO:0007669"/>
    <property type="project" value="UniProtKB-EC"/>
</dbReference>
<evidence type="ECO:0000259" key="5">
    <source>
        <dbReference type="Pfam" id="PF00291"/>
    </source>
</evidence>
<dbReference type="EC" id="4.3.1.18" evidence="4"/>
<evidence type="ECO:0000256" key="1">
    <source>
        <dbReference type="ARBA" id="ARBA00001933"/>
    </source>
</evidence>
<dbReference type="SUPFAM" id="SSF53686">
    <property type="entry name" value="Tryptophan synthase beta subunit-like PLP-dependent enzymes"/>
    <property type="match status" value="1"/>
</dbReference>
<evidence type="ECO:0000313" key="6">
    <source>
        <dbReference type="EMBL" id="WLV25899.1"/>
    </source>
</evidence>
<keyword evidence="7" id="KW-1185">Reference proteome</keyword>
<proteinExistence type="inferred from homology"/>
<evidence type="ECO:0000256" key="3">
    <source>
        <dbReference type="ARBA" id="ARBA00023239"/>
    </source>
</evidence>
<dbReference type="NCBIfam" id="TIGR02035">
    <property type="entry name" value="D_Ser_am_lyase"/>
    <property type="match status" value="1"/>
</dbReference>
<dbReference type="NCBIfam" id="NF002823">
    <property type="entry name" value="PRK02991.1"/>
    <property type="match status" value="1"/>
</dbReference>
<dbReference type="Pfam" id="PF00291">
    <property type="entry name" value="PALP"/>
    <property type="match status" value="1"/>
</dbReference>
<comment type="cofactor">
    <cofactor evidence="1 4">
        <name>pyridoxal 5'-phosphate</name>
        <dbReference type="ChEBI" id="CHEBI:597326"/>
    </cofactor>
</comment>
<feature type="modified residue" description="N6-(pyridoxal phosphate)lysine" evidence="4">
    <location>
        <position position="113"/>
    </location>
</feature>
<name>A0ABY9KYG6_9BACI</name>
<dbReference type="EMBL" id="CP129113">
    <property type="protein sequence ID" value="WLV25899.1"/>
    <property type="molecule type" value="Genomic_DNA"/>
</dbReference>
<dbReference type="InterPro" id="IPR011780">
    <property type="entry name" value="D_Ser_am_lyase"/>
</dbReference>
<dbReference type="InterPro" id="IPR036052">
    <property type="entry name" value="TrpB-like_PALP_sf"/>
</dbReference>
<gene>
    <name evidence="4" type="primary">dsdA</name>
    <name evidence="6" type="ORF">QR721_06790</name>
</gene>
<dbReference type="InterPro" id="IPR050147">
    <property type="entry name" value="Ser/Thr_Dehydratase"/>
</dbReference>
<dbReference type="HAMAP" id="MF_01030">
    <property type="entry name" value="D_Ser_dehydrat"/>
    <property type="match status" value="1"/>
</dbReference>
<dbReference type="PANTHER" id="PTHR48078:SF9">
    <property type="entry name" value="D-SERINE DEHYDRATASE"/>
    <property type="match status" value="1"/>
</dbReference>
<dbReference type="Proteomes" id="UP001180087">
    <property type="component" value="Chromosome"/>
</dbReference>
<evidence type="ECO:0000256" key="4">
    <source>
        <dbReference type="HAMAP-Rule" id="MF_01030"/>
    </source>
</evidence>
<protein>
    <recommendedName>
        <fullName evidence="4">Probable D-serine dehydratase</fullName>
        <ecNumber evidence="4">4.3.1.18</ecNumber>
    </recommendedName>
    <alternativeName>
        <fullName evidence="4">D-serine deaminase</fullName>
        <shortName evidence="4">DSD</shortName>
    </alternativeName>
</protein>
<comment type="similarity">
    <text evidence="4">Belongs to the serine/threonine dehydratase family. DsdA subfamily.</text>
</comment>
<sequence length="435" mass="48575">MTMEQQRLNEYKRNFPLIQQLMDREPVSWINPNRKPFDEIKNLPVNMEDILEAEALWHRFQPFFMEAFPETAASKGIIESPLQHIAEIQKELKVSGNLYLKCDHALSIAGSVKARGGFYEVLYFAEQIALKEGKIKKTDDYAKFLNEEMKDLFSQYTIGVGSTGNLGLSIGIMSAKLGFQVDVYMSRDAKQWKKDLLREKGATVLEFEGDFGEAVKAGRHETNQNPNGYFVDDEDSKELYLGYSTAALRLKEQLDEQGVRVDAENPLFVYLPCGVGGAPGGITFGLKEVFGDNVHCFFAEPIESPSVLVGILTGEMDKVSVQDFGITNRTEADGLAVGTPSIFATPISNVLISGNYTIRDEELFEMLARLADAENIYVEPSATAGLFGPQKVADYVEKIGADPSKINHIAWSTGGLLVPENEMKQWYERGKSYLR</sequence>
<keyword evidence="2 4" id="KW-0663">Pyridoxal phosphate</keyword>
<organism evidence="6 7">
    <name type="scientific">Aciduricibacillus chroicocephali</name>
    <dbReference type="NCBI Taxonomy" id="3054939"/>
    <lineage>
        <taxon>Bacteria</taxon>
        <taxon>Bacillati</taxon>
        <taxon>Bacillota</taxon>
        <taxon>Bacilli</taxon>
        <taxon>Bacillales</taxon>
        <taxon>Bacillaceae</taxon>
        <taxon>Aciduricibacillus</taxon>
    </lineage>
</organism>
<dbReference type="InterPro" id="IPR001926">
    <property type="entry name" value="TrpB-like_PALP"/>
</dbReference>
<dbReference type="Gene3D" id="3.40.50.1100">
    <property type="match status" value="2"/>
</dbReference>
<dbReference type="PANTHER" id="PTHR48078">
    <property type="entry name" value="THREONINE DEHYDRATASE, MITOCHONDRIAL-RELATED"/>
    <property type="match status" value="1"/>
</dbReference>
<evidence type="ECO:0000256" key="2">
    <source>
        <dbReference type="ARBA" id="ARBA00022898"/>
    </source>
</evidence>